<dbReference type="AlphaFoldDB" id="A0A0C3ND40"/>
<evidence type="ECO:0000313" key="2">
    <source>
        <dbReference type="Proteomes" id="UP000054217"/>
    </source>
</evidence>
<evidence type="ECO:0008006" key="3">
    <source>
        <dbReference type="Google" id="ProtNLM"/>
    </source>
</evidence>
<dbReference type="EMBL" id="KN832138">
    <property type="protein sequence ID" value="KIN93740.1"/>
    <property type="molecule type" value="Genomic_DNA"/>
</dbReference>
<organism evidence="1 2">
    <name type="scientific">Pisolithus tinctorius Marx 270</name>
    <dbReference type="NCBI Taxonomy" id="870435"/>
    <lineage>
        <taxon>Eukaryota</taxon>
        <taxon>Fungi</taxon>
        <taxon>Dikarya</taxon>
        <taxon>Basidiomycota</taxon>
        <taxon>Agaricomycotina</taxon>
        <taxon>Agaricomycetes</taxon>
        <taxon>Agaricomycetidae</taxon>
        <taxon>Boletales</taxon>
        <taxon>Sclerodermatineae</taxon>
        <taxon>Pisolithaceae</taxon>
        <taxon>Pisolithus</taxon>
    </lineage>
</organism>
<feature type="non-terminal residue" evidence="1">
    <location>
        <position position="1"/>
    </location>
</feature>
<sequence>PLQSNGYDCGLWVLAQVAAVLRGYDITNLREGNMIAFRCYLQSLILSIPLSGM</sequence>
<dbReference type="HOGENOM" id="CLU_210039_0_0_1"/>
<dbReference type="Proteomes" id="UP000054217">
    <property type="component" value="Unassembled WGS sequence"/>
</dbReference>
<reference evidence="1 2" key="1">
    <citation type="submission" date="2014-04" db="EMBL/GenBank/DDBJ databases">
        <authorList>
            <consortium name="DOE Joint Genome Institute"/>
            <person name="Kuo A."/>
            <person name="Kohler A."/>
            <person name="Costa M.D."/>
            <person name="Nagy L.G."/>
            <person name="Floudas D."/>
            <person name="Copeland A."/>
            <person name="Barry K.W."/>
            <person name="Cichocki N."/>
            <person name="Veneault-Fourrey C."/>
            <person name="LaButti K."/>
            <person name="Lindquist E.A."/>
            <person name="Lipzen A."/>
            <person name="Lundell T."/>
            <person name="Morin E."/>
            <person name="Murat C."/>
            <person name="Sun H."/>
            <person name="Tunlid A."/>
            <person name="Henrissat B."/>
            <person name="Grigoriev I.V."/>
            <person name="Hibbett D.S."/>
            <person name="Martin F."/>
            <person name="Nordberg H.P."/>
            <person name="Cantor M.N."/>
            <person name="Hua S.X."/>
        </authorList>
    </citation>
    <scope>NUCLEOTIDE SEQUENCE [LARGE SCALE GENOMIC DNA]</scope>
    <source>
        <strain evidence="1 2">Marx 270</strain>
    </source>
</reference>
<evidence type="ECO:0000313" key="1">
    <source>
        <dbReference type="EMBL" id="KIN93740.1"/>
    </source>
</evidence>
<name>A0A0C3ND40_PISTI</name>
<protein>
    <recommendedName>
        <fullName evidence="3">Ubiquitin-like protease family profile domain-containing protein</fullName>
    </recommendedName>
</protein>
<dbReference type="SUPFAM" id="SSF54001">
    <property type="entry name" value="Cysteine proteinases"/>
    <property type="match status" value="1"/>
</dbReference>
<dbReference type="InterPro" id="IPR038765">
    <property type="entry name" value="Papain-like_cys_pep_sf"/>
</dbReference>
<keyword evidence="2" id="KW-1185">Reference proteome</keyword>
<dbReference type="InParanoid" id="A0A0C3ND40"/>
<gene>
    <name evidence="1" type="ORF">M404DRAFT_170355</name>
</gene>
<accession>A0A0C3ND40</accession>
<dbReference type="OrthoDB" id="2976051at2759"/>
<dbReference type="Gene3D" id="3.40.395.10">
    <property type="entry name" value="Adenoviral Proteinase, Chain A"/>
    <property type="match status" value="1"/>
</dbReference>
<reference evidence="2" key="2">
    <citation type="submission" date="2015-01" db="EMBL/GenBank/DDBJ databases">
        <title>Evolutionary Origins and Diversification of the Mycorrhizal Mutualists.</title>
        <authorList>
            <consortium name="DOE Joint Genome Institute"/>
            <consortium name="Mycorrhizal Genomics Consortium"/>
            <person name="Kohler A."/>
            <person name="Kuo A."/>
            <person name="Nagy L.G."/>
            <person name="Floudas D."/>
            <person name="Copeland A."/>
            <person name="Barry K.W."/>
            <person name="Cichocki N."/>
            <person name="Veneault-Fourrey C."/>
            <person name="LaButti K."/>
            <person name="Lindquist E.A."/>
            <person name="Lipzen A."/>
            <person name="Lundell T."/>
            <person name="Morin E."/>
            <person name="Murat C."/>
            <person name="Riley R."/>
            <person name="Ohm R."/>
            <person name="Sun H."/>
            <person name="Tunlid A."/>
            <person name="Henrissat B."/>
            <person name="Grigoriev I.V."/>
            <person name="Hibbett D.S."/>
            <person name="Martin F."/>
        </authorList>
    </citation>
    <scope>NUCLEOTIDE SEQUENCE [LARGE SCALE GENOMIC DNA]</scope>
    <source>
        <strain evidence="2">Marx 270</strain>
    </source>
</reference>
<proteinExistence type="predicted"/>